<keyword evidence="2" id="KW-1185">Reference proteome</keyword>
<evidence type="ECO:0000313" key="1">
    <source>
        <dbReference type="EMBL" id="SDQ96706.1"/>
    </source>
</evidence>
<dbReference type="OrthoDB" id="4863923at2"/>
<dbReference type="STRING" id="37928.SAMN04489742_3289"/>
<dbReference type="EMBL" id="FNKH01000002">
    <property type="protein sequence ID" value="SDQ96706.1"/>
    <property type="molecule type" value="Genomic_DNA"/>
</dbReference>
<evidence type="ECO:0000313" key="2">
    <source>
        <dbReference type="Proteomes" id="UP000181917"/>
    </source>
</evidence>
<reference evidence="1 2" key="1">
    <citation type="submission" date="2016-10" db="EMBL/GenBank/DDBJ databases">
        <authorList>
            <person name="de Groot N.N."/>
        </authorList>
    </citation>
    <scope>NUCLEOTIDE SEQUENCE [LARGE SCALE GENOMIC DNA]</scope>
    <source>
        <strain evidence="1 2">DSM 20117</strain>
    </source>
</reference>
<dbReference type="KEGG" id="acry:AC20117_01045"/>
<sequence length="156" mass="17415">MIDGEWTTESVGRLSLPRLGSWERLEDPQAALVLAHPPVPHGVFRPNLVVRVEPAGVATLTKLATAAMASTMKVWEDVHIIANDEALKEDLRGRKQKFVYQLQDQTVCVDRWLWLVAGDAVELTASYAVEQLVGMAPLFDYMIGALEFRGRIEKES</sequence>
<dbReference type="Proteomes" id="UP000181917">
    <property type="component" value="Unassembled WGS sequence"/>
</dbReference>
<accession>A0A1H1F8E3</accession>
<dbReference type="Gene3D" id="3.40.1000.10">
    <property type="entry name" value="Mog1/PsbP, alpha/beta/alpha sandwich"/>
    <property type="match status" value="1"/>
</dbReference>
<name>A0A1H1F8E3_9MICC</name>
<proteinExistence type="predicted"/>
<dbReference type="AlphaFoldDB" id="A0A1H1F8E3"/>
<dbReference type="RefSeq" id="WP_074701381.1">
    <property type="nucleotide sequence ID" value="NZ_CP018863.1"/>
</dbReference>
<organism evidence="1 2">
    <name type="scientific">Crystallibacter crystallopoietes</name>
    <dbReference type="NCBI Taxonomy" id="37928"/>
    <lineage>
        <taxon>Bacteria</taxon>
        <taxon>Bacillati</taxon>
        <taxon>Actinomycetota</taxon>
        <taxon>Actinomycetes</taxon>
        <taxon>Micrococcales</taxon>
        <taxon>Micrococcaceae</taxon>
        <taxon>Crystallibacter</taxon>
    </lineage>
</organism>
<gene>
    <name evidence="1" type="ORF">SAMN04489742_3289</name>
</gene>
<protein>
    <submittedName>
        <fullName evidence="1">Uncharacterized protein</fullName>
    </submittedName>
</protein>